<keyword evidence="1" id="KW-0472">Membrane</keyword>
<organism evidence="2 3">
    <name type="scientific">Citrus x changshan-huyou</name>
    <dbReference type="NCBI Taxonomy" id="2935761"/>
    <lineage>
        <taxon>Eukaryota</taxon>
        <taxon>Viridiplantae</taxon>
        <taxon>Streptophyta</taxon>
        <taxon>Embryophyta</taxon>
        <taxon>Tracheophyta</taxon>
        <taxon>Spermatophyta</taxon>
        <taxon>Magnoliopsida</taxon>
        <taxon>eudicotyledons</taxon>
        <taxon>Gunneridae</taxon>
        <taxon>Pentapetalae</taxon>
        <taxon>rosids</taxon>
        <taxon>malvids</taxon>
        <taxon>Sapindales</taxon>
        <taxon>Rutaceae</taxon>
        <taxon>Aurantioideae</taxon>
        <taxon>Citrus</taxon>
    </lineage>
</organism>
<evidence type="ECO:0000313" key="2">
    <source>
        <dbReference type="EMBL" id="KAK9221679.1"/>
    </source>
</evidence>
<reference evidence="2 3" key="1">
    <citation type="submission" date="2024-05" db="EMBL/GenBank/DDBJ databases">
        <title>Haplotype-resolved chromosome-level genome assembly of Huyou (Citrus changshanensis).</title>
        <authorList>
            <person name="Miao C."/>
            <person name="Chen W."/>
            <person name="Wu Y."/>
            <person name="Wang L."/>
            <person name="Zhao S."/>
            <person name="Grierson D."/>
            <person name="Xu C."/>
            <person name="Chen K."/>
        </authorList>
    </citation>
    <scope>NUCLEOTIDE SEQUENCE [LARGE SCALE GENOMIC DNA]</scope>
    <source>
        <strain evidence="2">01-14</strain>
        <tissue evidence="2">Leaf</tissue>
    </source>
</reference>
<keyword evidence="1" id="KW-0812">Transmembrane</keyword>
<sequence length="86" mass="7797">MGRELSVLAAAAHAESNFGGIVLLCMVVASISMISMVIFACGDDGHPKRHRTNGGFAPGGGGCGGGGGGGGCGGGGCGGGGCGGGG</sequence>
<evidence type="ECO:0000313" key="3">
    <source>
        <dbReference type="Proteomes" id="UP001428341"/>
    </source>
</evidence>
<gene>
    <name evidence="2" type="ORF">WN944_010107</name>
</gene>
<protein>
    <submittedName>
        <fullName evidence="2">Uncharacterized protein</fullName>
    </submittedName>
</protein>
<name>A0AAP0MT06_9ROSI</name>
<keyword evidence="1" id="KW-1133">Transmembrane helix</keyword>
<feature type="transmembrane region" description="Helical" evidence="1">
    <location>
        <begin position="20"/>
        <end position="41"/>
    </location>
</feature>
<accession>A0AAP0MT06</accession>
<proteinExistence type="predicted"/>
<dbReference type="EMBL" id="JBCGBO010000002">
    <property type="protein sequence ID" value="KAK9221679.1"/>
    <property type="molecule type" value="Genomic_DNA"/>
</dbReference>
<evidence type="ECO:0000256" key="1">
    <source>
        <dbReference type="SAM" id="Phobius"/>
    </source>
</evidence>
<dbReference type="Proteomes" id="UP001428341">
    <property type="component" value="Unassembled WGS sequence"/>
</dbReference>
<comment type="caution">
    <text evidence="2">The sequence shown here is derived from an EMBL/GenBank/DDBJ whole genome shotgun (WGS) entry which is preliminary data.</text>
</comment>
<keyword evidence="3" id="KW-1185">Reference proteome</keyword>
<dbReference type="AlphaFoldDB" id="A0AAP0MT06"/>